<feature type="active site" description="Proton donor" evidence="4">
    <location>
        <position position="274"/>
    </location>
</feature>
<dbReference type="NCBIfam" id="TIGR00524">
    <property type="entry name" value="eIF-2B_rel"/>
    <property type="match status" value="1"/>
</dbReference>
<organism evidence="5 6">
    <name type="scientific">Kluyveromyces dobzhanskii CBS 2104</name>
    <dbReference type="NCBI Taxonomy" id="1427455"/>
    <lineage>
        <taxon>Eukaryota</taxon>
        <taxon>Fungi</taxon>
        <taxon>Dikarya</taxon>
        <taxon>Ascomycota</taxon>
        <taxon>Saccharomycotina</taxon>
        <taxon>Saccharomycetes</taxon>
        <taxon>Saccharomycetales</taxon>
        <taxon>Saccharomycetaceae</taxon>
        <taxon>Kluyveromyces</taxon>
    </lineage>
</organism>
<dbReference type="Gene3D" id="3.40.50.10470">
    <property type="entry name" value="Translation initiation factor eif-2b, domain 2"/>
    <property type="match status" value="1"/>
</dbReference>
<proteinExistence type="inferred from homology"/>
<dbReference type="InterPro" id="IPR000649">
    <property type="entry name" value="IF-2B-related"/>
</dbReference>
<dbReference type="NCBIfam" id="NF004326">
    <property type="entry name" value="PRK05720.1"/>
    <property type="match status" value="1"/>
</dbReference>
<keyword evidence="4" id="KW-0539">Nucleus</keyword>
<name>A0A0A8L737_9SACH</name>
<dbReference type="GO" id="GO:0019509">
    <property type="term" value="P:L-methionine salvage from methylthioadenosine"/>
    <property type="evidence" value="ECO:0007669"/>
    <property type="project" value="UniProtKB-UniRule"/>
</dbReference>
<feature type="site" description="Transition state stabilizer" evidence="4">
    <location>
        <position position="175"/>
    </location>
</feature>
<keyword evidence="1 4" id="KW-0028">Amino-acid biosynthesis</keyword>
<dbReference type="InterPro" id="IPR027363">
    <property type="entry name" value="M1Pi_N"/>
</dbReference>
<comment type="catalytic activity">
    <reaction evidence="4">
        <text>5-(methylsulfanyl)-alpha-D-ribose 1-phosphate = 5-(methylsulfanyl)-D-ribulose 1-phosphate</text>
        <dbReference type="Rhea" id="RHEA:19989"/>
        <dbReference type="ChEBI" id="CHEBI:58533"/>
        <dbReference type="ChEBI" id="CHEBI:58548"/>
        <dbReference type="EC" id="5.3.1.23"/>
    </reaction>
</comment>
<dbReference type="Proteomes" id="UP000031516">
    <property type="component" value="Unassembled WGS sequence"/>
</dbReference>
<protein>
    <recommendedName>
        <fullName evidence="4">Methylthioribose-1-phosphate isomerase</fullName>
        <shortName evidence="4">M1Pi</shortName>
        <shortName evidence="4">MTR-1-P isomerase</shortName>
        <ecNumber evidence="4">5.3.1.23</ecNumber>
    </recommendedName>
    <alternativeName>
        <fullName evidence="4">S-methyl-5-thioribose-1-phosphate isomerase</fullName>
    </alternativeName>
    <alternativeName>
        <fullName evidence="4">Translation initiation factor eIF-2B subunit alpha/beta/delta-like protein</fullName>
    </alternativeName>
</protein>
<dbReference type="EC" id="5.3.1.23" evidence="4"/>
<dbReference type="InterPro" id="IPR042529">
    <property type="entry name" value="IF_2B-like_C"/>
</dbReference>
<evidence type="ECO:0000256" key="2">
    <source>
        <dbReference type="ARBA" id="ARBA00023167"/>
    </source>
</evidence>
<evidence type="ECO:0000313" key="6">
    <source>
        <dbReference type="Proteomes" id="UP000031516"/>
    </source>
</evidence>
<evidence type="ECO:0000313" key="5">
    <source>
        <dbReference type="EMBL" id="CDO93946.1"/>
    </source>
</evidence>
<dbReference type="HAMAP" id="MF_01678">
    <property type="entry name" value="Salvage_MtnA"/>
    <property type="match status" value="1"/>
</dbReference>
<comment type="similarity">
    <text evidence="4">Belongs to the eIF-2B alpha/beta/delta subunits family. MtnA subfamily.</text>
</comment>
<dbReference type="PANTHER" id="PTHR43475:SF1">
    <property type="entry name" value="METHYLTHIORIBOSE-1-PHOSPHATE ISOMERASE"/>
    <property type="match status" value="1"/>
</dbReference>
<reference evidence="5 6" key="1">
    <citation type="submission" date="2014-03" db="EMBL/GenBank/DDBJ databases">
        <title>The genome of Kluyveromyces dobzhanskii.</title>
        <authorList>
            <person name="Nystedt B."/>
            <person name="Astrom S."/>
        </authorList>
    </citation>
    <scope>NUCLEOTIDE SEQUENCE [LARGE SCALE GENOMIC DNA]</scope>
    <source>
        <strain evidence="5 6">CBS 2104</strain>
    </source>
</reference>
<comment type="function">
    <text evidence="4">Catalyzes the interconversion of methylthioribose-1-phosphate (MTR-1-P) into methylthioribulose-1-phosphate (MTRu-1-P).</text>
</comment>
<dbReference type="InterPro" id="IPR037171">
    <property type="entry name" value="NagB/RpiA_transferase-like"/>
</dbReference>
<dbReference type="PANTHER" id="PTHR43475">
    <property type="entry name" value="METHYLTHIORIBOSE-1-PHOSPHATE ISOMERASE"/>
    <property type="match status" value="1"/>
</dbReference>
<dbReference type="InterPro" id="IPR011559">
    <property type="entry name" value="Initiation_fac_2B_a/b/d"/>
</dbReference>
<sequence>MSLEAIVFDRVAGKCSVKILDQLLLPYQTQYLPINSICDGYRAIKSMQVRGAPAIAIVGVLSVLVECQLLLQESFVKTQTFYDLTQLEKNFNERLDLLLSSRPTAVNLSNAITELRALISEDVKATYDSLFEYACNIIDNDYADNFTMGENGAKHLLEQLDEQNFEGDFGVLTICNTGSLATSGYGTALGVIRSLYARTRQGKEVSEPKKAKKYGSQMVRVFPLETRPYNQGSRLTAYELLHDEIPSTLITDSSISYLVSTSKIPIKAAFVGADRIVKNGDTANKIGTYQLSIICKHFGIKFYVVAPTTTFDANTETGDKIIVEERPPNEFRFVQGTLIDSANAAPVVNEYKIPLKASVGITPLDMPVWNPSFDITPYQHIDGIISEKGVFTKAEDGKFHLETQFQ</sequence>
<dbReference type="InterPro" id="IPR005251">
    <property type="entry name" value="IF-M1Pi"/>
</dbReference>
<dbReference type="FunFam" id="3.40.50.10470:FF:000006">
    <property type="entry name" value="Methylthioribose-1-phosphate isomerase"/>
    <property type="match status" value="1"/>
</dbReference>
<comment type="caution">
    <text evidence="5">The sequence shown here is derived from an EMBL/GenBank/DDBJ whole genome shotgun (WGS) entry which is preliminary data.</text>
</comment>
<keyword evidence="2 4" id="KW-0486">Methionine biosynthesis</keyword>
<accession>A0A0A8L737</accession>
<dbReference type="SUPFAM" id="SSF100950">
    <property type="entry name" value="NagB/RpiA/CoA transferase-like"/>
    <property type="match status" value="1"/>
</dbReference>
<dbReference type="AlphaFoldDB" id="A0A0A8L737"/>
<dbReference type="NCBIfam" id="TIGR00512">
    <property type="entry name" value="salvage_mtnA"/>
    <property type="match status" value="1"/>
</dbReference>
<dbReference type="GO" id="GO:0005634">
    <property type="term" value="C:nucleus"/>
    <property type="evidence" value="ECO:0007669"/>
    <property type="project" value="UniProtKB-SubCell"/>
</dbReference>
<keyword evidence="4" id="KW-0963">Cytoplasm</keyword>
<dbReference type="FunFam" id="1.20.120.420:FF:000003">
    <property type="entry name" value="Methylthioribose-1-phosphate isomerase"/>
    <property type="match status" value="1"/>
</dbReference>
<evidence type="ECO:0000256" key="4">
    <source>
        <dbReference type="HAMAP-Rule" id="MF_03119"/>
    </source>
</evidence>
<dbReference type="UniPathway" id="UPA00904">
    <property type="reaction ID" value="UER00874"/>
</dbReference>
<evidence type="ECO:0000256" key="3">
    <source>
        <dbReference type="ARBA" id="ARBA00023235"/>
    </source>
</evidence>
<dbReference type="EMBL" id="CCBQ010000027">
    <property type="protein sequence ID" value="CDO93946.1"/>
    <property type="molecule type" value="Genomic_DNA"/>
</dbReference>
<gene>
    <name evidence="4" type="primary">MRI1</name>
    <name evidence="5" type="ORF">KLDO_g2234</name>
</gene>
<dbReference type="GO" id="GO:0046523">
    <property type="term" value="F:S-methyl-5-thioribose-1-phosphate isomerase activity"/>
    <property type="evidence" value="ECO:0007669"/>
    <property type="project" value="UniProtKB-UniRule"/>
</dbReference>
<comment type="subcellular location">
    <subcellularLocation>
        <location evidence="4">Cytoplasm</location>
    </subcellularLocation>
    <subcellularLocation>
        <location evidence="4">Nucleus</location>
    </subcellularLocation>
</comment>
<dbReference type="Gene3D" id="1.20.120.420">
    <property type="entry name" value="translation initiation factor eif-2b, domain 1"/>
    <property type="match status" value="1"/>
</dbReference>
<dbReference type="GO" id="GO:0005737">
    <property type="term" value="C:cytoplasm"/>
    <property type="evidence" value="ECO:0007669"/>
    <property type="project" value="UniProtKB-SubCell"/>
</dbReference>
<dbReference type="Pfam" id="PF01008">
    <property type="entry name" value="IF-2B"/>
    <property type="match status" value="1"/>
</dbReference>
<keyword evidence="3 4" id="KW-0413">Isomerase</keyword>
<dbReference type="OrthoDB" id="2461at2759"/>
<comment type="pathway">
    <text evidence="4">Amino-acid biosynthesis; L-methionine biosynthesis via salvage pathway; L-methionine from S-methyl-5-thio-alpha-D-ribose 1-phosphate: step 1/6.</text>
</comment>
<evidence type="ECO:0000256" key="1">
    <source>
        <dbReference type="ARBA" id="ARBA00022605"/>
    </source>
</evidence>
<keyword evidence="6" id="KW-1185">Reference proteome</keyword>